<gene>
    <name evidence="1" type="ORF">IEO21_05646</name>
</gene>
<name>A0A8H7P1Q8_9APHY</name>
<dbReference type="EMBL" id="JADOXO010000107">
    <property type="protein sequence ID" value="KAF9813354.1"/>
    <property type="molecule type" value="Genomic_DNA"/>
</dbReference>
<sequence length="18" mass="1823">MLMQPQGLVSQSSCVSGA</sequence>
<comment type="caution">
    <text evidence="1">The sequence shown here is derived from an EMBL/GenBank/DDBJ whole genome shotgun (WGS) entry which is preliminary data.</text>
</comment>
<reference evidence="1" key="2">
    <citation type="journal article" name="Front. Microbiol.">
        <title>Degradative Capacity of Two Strains of Rhodonia placenta: From Phenotype to Genotype.</title>
        <authorList>
            <person name="Kolle M."/>
            <person name="Horta M.A.C."/>
            <person name="Nowrousian M."/>
            <person name="Ohm R.A."/>
            <person name="Benz J.P."/>
            <person name="Pilgard A."/>
        </authorList>
    </citation>
    <scope>NUCLEOTIDE SEQUENCE</scope>
    <source>
        <strain evidence="1">FPRL280</strain>
    </source>
</reference>
<evidence type="ECO:0000313" key="1">
    <source>
        <dbReference type="EMBL" id="KAF9813354.1"/>
    </source>
</evidence>
<organism evidence="1 2">
    <name type="scientific">Rhodonia placenta</name>
    <dbReference type="NCBI Taxonomy" id="104341"/>
    <lineage>
        <taxon>Eukaryota</taxon>
        <taxon>Fungi</taxon>
        <taxon>Dikarya</taxon>
        <taxon>Basidiomycota</taxon>
        <taxon>Agaricomycotina</taxon>
        <taxon>Agaricomycetes</taxon>
        <taxon>Polyporales</taxon>
        <taxon>Adustoporiaceae</taxon>
        <taxon>Rhodonia</taxon>
    </lineage>
</organism>
<evidence type="ECO:0000313" key="2">
    <source>
        <dbReference type="Proteomes" id="UP000639403"/>
    </source>
</evidence>
<proteinExistence type="predicted"/>
<accession>A0A8H7P1Q8</accession>
<protein>
    <submittedName>
        <fullName evidence="1">Uncharacterized protein</fullName>
    </submittedName>
</protein>
<dbReference type="Proteomes" id="UP000639403">
    <property type="component" value="Unassembled WGS sequence"/>
</dbReference>
<dbReference type="AlphaFoldDB" id="A0A8H7P1Q8"/>
<reference evidence="1" key="1">
    <citation type="submission" date="2020-11" db="EMBL/GenBank/DDBJ databases">
        <authorList>
            <person name="Koelle M."/>
            <person name="Horta M.A.C."/>
            <person name="Nowrousian M."/>
            <person name="Ohm R.A."/>
            <person name="Benz P."/>
            <person name="Pilgard A."/>
        </authorList>
    </citation>
    <scope>NUCLEOTIDE SEQUENCE</scope>
    <source>
        <strain evidence="1">FPRL280</strain>
    </source>
</reference>